<dbReference type="Proteomes" id="UP000533269">
    <property type="component" value="Unassembled WGS sequence"/>
</dbReference>
<dbReference type="AlphaFoldDB" id="A0A7W4TM29"/>
<keyword evidence="2" id="KW-1133">Transmembrane helix</keyword>
<feature type="transmembrane region" description="Helical" evidence="2">
    <location>
        <begin position="63"/>
        <end position="83"/>
    </location>
</feature>
<reference evidence="3 4" key="2">
    <citation type="submission" date="2020-08" db="EMBL/GenBank/DDBJ databases">
        <authorList>
            <person name="Partida-Martinez L."/>
            <person name="Huntemann M."/>
            <person name="Clum A."/>
            <person name="Wang J."/>
            <person name="Palaniappan K."/>
            <person name="Ritter S."/>
            <person name="Chen I.-M."/>
            <person name="Stamatis D."/>
            <person name="Reddy T."/>
            <person name="O'Malley R."/>
            <person name="Daum C."/>
            <person name="Shapiro N."/>
            <person name="Ivanova N."/>
            <person name="Kyrpides N."/>
            <person name="Woyke T."/>
        </authorList>
    </citation>
    <scope>NUCLEOTIDE SEQUENCE [LARGE SCALE GENOMIC DNA]</scope>
    <source>
        <strain evidence="3 4">AS2.23</strain>
    </source>
</reference>
<name>A0A7W4TM29_KINRA</name>
<feature type="compositionally biased region" description="Low complexity" evidence="1">
    <location>
        <begin position="15"/>
        <end position="24"/>
    </location>
</feature>
<keyword evidence="2" id="KW-0812">Transmembrane</keyword>
<evidence type="ECO:0000313" key="3">
    <source>
        <dbReference type="EMBL" id="MBB2900972.1"/>
    </source>
</evidence>
<keyword evidence="2" id="KW-0472">Membrane</keyword>
<feature type="region of interest" description="Disordered" evidence="1">
    <location>
        <begin position="1"/>
        <end position="59"/>
    </location>
</feature>
<evidence type="ECO:0000313" key="4">
    <source>
        <dbReference type="Proteomes" id="UP000533269"/>
    </source>
</evidence>
<reference evidence="3 4" key="1">
    <citation type="submission" date="2020-08" db="EMBL/GenBank/DDBJ databases">
        <title>The Agave Microbiome: Exploring the role of microbial communities in plant adaptations to desert environments.</title>
        <authorList>
            <person name="Partida-Martinez L.P."/>
        </authorList>
    </citation>
    <scope>NUCLEOTIDE SEQUENCE [LARGE SCALE GENOMIC DNA]</scope>
    <source>
        <strain evidence="3 4">AS2.23</strain>
    </source>
</reference>
<proteinExistence type="predicted"/>
<accession>A0A7W4TM29</accession>
<feature type="region of interest" description="Disordered" evidence="1">
    <location>
        <begin position="91"/>
        <end position="125"/>
    </location>
</feature>
<sequence>MPGAPWWEDFHPDADTGTGTATRTPGPPAPPAPDPAPRVVHTPRLVRTPRPAGPRPGPRGLRALQVTALVLAVVLLAMLGLLATRTLAAPADRAATAPTAPRDPVARASAPPSPSGGTAAADAEATAELEALRRSGLATHAPRGQWVAQLSAKSVGTTDPVQTASNGSSTFYPADILAQSREIASGAAGGDVFVLKTTDFGEGLLDARGNPYWVTLAAGPFADVEDVRTWCASMFADVPAEVRGNVCLPKQLTPRG</sequence>
<comment type="caution">
    <text evidence="3">The sequence shown here is derived from an EMBL/GenBank/DDBJ whole genome shotgun (WGS) entry which is preliminary data.</text>
</comment>
<dbReference type="RefSeq" id="WP_183391000.1">
    <property type="nucleotide sequence ID" value="NZ_JACHVY010000001.1"/>
</dbReference>
<feature type="compositionally biased region" description="Pro residues" evidence="1">
    <location>
        <begin position="25"/>
        <end position="36"/>
    </location>
</feature>
<gene>
    <name evidence="3" type="ORF">FHR75_001760</name>
</gene>
<organism evidence="3 4">
    <name type="scientific">Kineococcus radiotolerans</name>
    <dbReference type="NCBI Taxonomy" id="131568"/>
    <lineage>
        <taxon>Bacteria</taxon>
        <taxon>Bacillati</taxon>
        <taxon>Actinomycetota</taxon>
        <taxon>Actinomycetes</taxon>
        <taxon>Kineosporiales</taxon>
        <taxon>Kineosporiaceae</taxon>
        <taxon>Kineococcus</taxon>
    </lineage>
</organism>
<evidence type="ECO:0000256" key="1">
    <source>
        <dbReference type="SAM" id="MobiDB-lite"/>
    </source>
</evidence>
<dbReference type="EMBL" id="JACHVY010000001">
    <property type="protein sequence ID" value="MBB2900972.1"/>
    <property type="molecule type" value="Genomic_DNA"/>
</dbReference>
<protein>
    <submittedName>
        <fullName evidence="3">Uncharacterized protein</fullName>
    </submittedName>
</protein>
<evidence type="ECO:0000256" key="2">
    <source>
        <dbReference type="SAM" id="Phobius"/>
    </source>
</evidence>